<feature type="transmembrane region" description="Helical" evidence="8">
    <location>
        <begin position="21"/>
        <end position="54"/>
    </location>
</feature>
<evidence type="ECO:0000256" key="3">
    <source>
        <dbReference type="ARBA" id="ARBA00022448"/>
    </source>
</evidence>
<organism evidence="9 10">
    <name type="scientific">Kocuria dechangensis</name>
    <dbReference type="NCBI Taxonomy" id="1176249"/>
    <lineage>
        <taxon>Bacteria</taxon>
        <taxon>Bacillati</taxon>
        <taxon>Actinomycetota</taxon>
        <taxon>Actinomycetes</taxon>
        <taxon>Micrococcales</taxon>
        <taxon>Micrococcaceae</taxon>
        <taxon>Kocuria</taxon>
    </lineage>
</organism>
<dbReference type="Proteomes" id="UP000638848">
    <property type="component" value="Unassembled WGS sequence"/>
</dbReference>
<reference evidence="9" key="1">
    <citation type="journal article" date="2014" name="Int. J. Syst. Evol. Microbiol.">
        <title>Complete genome sequence of Corynebacterium casei LMG S-19264T (=DSM 44701T), isolated from a smear-ripened cheese.</title>
        <authorList>
            <consortium name="US DOE Joint Genome Institute (JGI-PGF)"/>
            <person name="Walter F."/>
            <person name="Albersmeier A."/>
            <person name="Kalinowski J."/>
            <person name="Ruckert C."/>
        </authorList>
    </citation>
    <scope>NUCLEOTIDE SEQUENCE</scope>
    <source>
        <strain evidence="9">CGMCC 1.12187</strain>
    </source>
</reference>
<evidence type="ECO:0000256" key="2">
    <source>
        <dbReference type="ARBA" id="ARBA00010735"/>
    </source>
</evidence>
<evidence type="ECO:0000256" key="4">
    <source>
        <dbReference type="ARBA" id="ARBA00022475"/>
    </source>
</evidence>
<dbReference type="PANTHER" id="PTHR34979:SF1">
    <property type="entry name" value="INNER MEMBRANE PROTEIN YGAZ"/>
    <property type="match status" value="1"/>
</dbReference>
<evidence type="ECO:0000256" key="1">
    <source>
        <dbReference type="ARBA" id="ARBA00004651"/>
    </source>
</evidence>
<comment type="subcellular location">
    <subcellularLocation>
        <location evidence="1">Cell membrane</location>
        <topology evidence="1">Multi-pass membrane protein</topology>
    </subcellularLocation>
</comment>
<keyword evidence="5 8" id="KW-0812">Transmembrane</keyword>
<keyword evidence="4" id="KW-1003">Cell membrane</keyword>
<evidence type="ECO:0000313" key="9">
    <source>
        <dbReference type="EMBL" id="GGG47776.1"/>
    </source>
</evidence>
<keyword evidence="3" id="KW-0813">Transport</keyword>
<evidence type="ECO:0000313" key="10">
    <source>
        <dbReference type="Proteomes" id="UP000638848"/>
    </source>
</evidence>
<reference evidence="9" key="2">
    <citation type="submission" date="2020-09" db="EMBL/GenBank/DDBJ databases">
        <authorList>
            <person name="Sun Q."/>
            <person name="Zhou Y."/>
        </authorList>
    </citation>
    <scope>NUCLEOTIDE SEQUENCE</scope>
    <source>
        <strain evidence="9">CGMCC 1.12187</strain>
    </source>
</reference>
<dbReference type="GO" id="GO:0005886">
    <property type="term" value="C:plasma membrane"/>
    <property type="evidence" value="ECO:0007669"/>
    <property type="project" value="UniProtKB-SubCell"/>
</dbReference>
<evidence type="ECO:0000256" key="5">
    <source>
        <dbReference type="ARBA" id="ARBA00022692"/>
    </source>
</evidence>
<comment type="similarity">
    <text evidence="2">Belongs to the AzlC family.</text>
</comment>
<protein>
    <submittedName>
        <fullName evidence="9">Branched-chain amino acid ABC transporter permease</fullName>
    </submittedName>
</protein>
<sequence>MSHAVPRPLRSSPGVRIGVSVALATGLYGISFGALSVAAGLTFWQTVALSALMFTGGSQFAFVGVVSGGGAGASALGAATLVGLRNAVYGMNMNALVRPRGWRRLLAAHVTIDESNATASSQTDPLEERRGFWAAGLGVWVLWNSFTVLGALLGNALGDPGRWGLDGAAVAAFLGLLWPRLSGREPVAVAAVCALVTALAIPVLPAGVPIVVAAVVAALMGRSRRDGGRDRVASGGGTEAAA</sequence>
<feature type="transmembrane region" description="Helical" evidence="8">
    <location>
        <begin position="60"/>
        <end position="84"/>
    </location>
</feature>
<evidence type="ECO:0000256" key="7">
    <source>
        <dbReference type="ARBA" id="ARBA00023136"/>
    </source>
</evidence>
<comment type="caution">
    <text evidence="9">The sequence shown here is derived from an EMBL/GenBank/DDBJ whole genome shotgun (WGS) entry which is preliminary data.</text>
</comment>
<dbReference type="GO" id="GO:1903785">
    <property type="term" value="P:L-valine transmembrane transport"/>
    <property type="evidence" value="ECO:0007669"/>
    <property type="project" value="TreeGrafter"/>
</dbReference>
<dbReference type="AlphaFoldDB" id="A0A917GIR6"/>
<accession>A0A917GIR6</accession>
<feature type="transmembrane region" description="Helical" evidence="8">
    <location>
        <begin position="187"/>
        <end position="220"/>
    </location>
</feature>
<evidence type="ECO:0000256" key="6">
    <source>
        <dbReference type="ARBA" id="ARBA00022989"/>
    </source>
</evidence>
<dbReference type="RefSeq" id="WP_188534524.1">
    <property type="nucleotide sequence ID" value="NZ_BMEQ01000003.1"/>
</dbReference>
<keyword evidence="6 8" id="KW-1133">Transmembrane helix</keyword>
<dbReference type="EMBL" id="BMEQ01000003">
    <property type="protein sequence ID" value="GGG47776.1"/>
    <property type="molecule type" value="Genomic_DNA"/>
</dbReference>
<name>A0A917GIR6_9MICC</name>
<proteinExistence type="inferred from homology"/>
<gene>
    <name evidence="9" type="ORF">GCM10011374_07730</name>
</gene>
<keyword evidence="10" id="KW-1185">Reference proteome</keyword>
<keyword evidence="7 8" id="KW-0472">Membrane</keyword>
<dbReference type="InterPro" id="IPR011606">
    <property type="entry name" value="Brnchd-chn_aa_trnsp_permease"/>
</dbReference>
<feature type="transmembrane region" description="Helical" evidence="8">
    <location>
        <begin position="132"/>
        <end position="153"/>
    </location>
</feature>
<dbReference type="Pfam" id="PF03591">
    <property type="entry name" value="AzlC"/>
    <property type="match status" value="1"/>
</dbReference>
<evidence type="ECO:0000256" key="8">
    <source>
        <dbReference type="SAM" id="Phobius"/>
    </source>
</evidence>
<dbReference type="PANTHER" id="PTHR34979">
    <property type="entry name" value="INNER MEMBRANE PROTEIN YGAZ"/>
    <property type="match status" value="1"/>
</dbReference>